<comment type="subcellular location">
    <subcellularLocation>
        <location evidence="1 5">Cytoplasm</location>
    </subcellularLocation>
</comment>
<dbReference type="InterPro" id="IPR003783">
    <property type="entry name" value="Regulatory_RecX"/>
</dbReference>
<dbReference type="InterPro" id="IPR053924">
    <property type="entry name" value="RecX_HTH_2nd"/>
</dbReference>
<dbReference type="Gene3D" id="1.10.10.10">
    <property type="entry name" value="Winged helix-like DNA-binding domain superfamily/Winged helix DNA-binding domain"/>
    <property type="match status" value="3"/>
</dbReference>
<evidence type="ECO:0000256" key="4">
    <source>
        <dbReference type="ARBA" id="ARBA00022490"/>
    </source>
</evidence>
<evidence type="ECO:0000256" key="2">
    <source>
        <dbReference type="ARBA" id="ARBA00009695"/>
    </source>
</evidence>
<dbReference type="RefSeq" id="WP_066518137.1">
    <property type="nucleotide sequence ID" value="NZ_CABMOF010000001.1"/>
</dbReference>
<dbReference type="PANTHER" id="PTHR33602">
    <property type="entry name" value="REGULATORY PROTEIN RECX FAMILY PROTEIN"/>
    <property type="match status" value="1"/>
</dbReference>
<dbReference type="Pfam" id="PF02631">
    <property type="entry name" value="RecX_HTH2"/>
    <property type="match status" value="1"/>
</dbReference>
<dbReference type="GO" id="GO:0006282">
    <property type="term" value="P:regulation of DNA repair"/>
    <property type="evidence" value="ECO:0007669"/>
    <property type="project" value="UniProtKB-UniRule"/>
</dbReference>
<evidence type="ECO:0000256" key="1">
    <source>
        <dbReference type="ARBA" id="ARBA00004496"/>
    </source>
</evidence>
<keyword evidence="10" id="KW-1185">Reference proteome</keyword>
<dbReference type="Pfam" id="PF21982">
    <property type="entry name" value="RecX_HTH1"/>
    <property type="match status" value="1"/>
</dbReference>
<organism evidence="9 10">
    <name type="scientific">Christensenella minuta</name>
    <dbReference type="NCBI Taxonomy" id="626937"/>
    <lineage>
        <taxon>Bacteria</taxon>
        <taxon>Bacillati</taxon>
        <taxon>Bacillota</taxon>
        <taxon>Clostridia</taxon>
        <taxon>Christensenellales</taxon>
        <taxon>Christensenellaceae</taxon>
        <taxon>Christensenella</taxon>
    </lineage>
</organism>
<dbReference type="STRING" id="626937.HMPREF3293_01984"/>
<sequence>MGKITDLQKGKRNKDRINVYMDGEFAFAAYIDTALANHLKIGADISVEERERILREDGEKYALACAMKFLSYRMRTEKELRDKLREKEVPGDCIENAVERLKEIGYLNDREFADLYAQELLQKYGRRIAVQKLMQKGVPRRIAEEAAEDIGQEESVVDGYVARLKQKYRNEDPGKAKQKMIRALMAKGFEYEEVKHALQRYEEQ</sequence>
<feature type="domain" description="RecX third three-helical" evidence="7">
    <location>
        <begin position="163"/>
        <end position="198"/>
    </location>
</feature>
<evidence type="ECO:0000313" key="9">
    <source>
        <dbReference type="EMBL" id="KXK64746.1"/>
    </source>
</evidence>
<dbReference type="Pfam" id="PF21981">
    <property type="entry name" value="RecX_HTH3"/>
    <property type="match status" value="1"/>
</dbReference>
<evidence type="ECO:0000313" key="10">
    <source>
        <dbReference type="Proteomes" id="UP000070366"/>
    </source>
</evidence>
<dbReference type="InterPro" id="IPR053926">
    <property type="entry name" value="RecX_HTH_1st"/>
</dbReference>
<feature type="domain" description="RecX second three-helical" evidence="6">
    <location>
        <begin position="108"/>
        <end position="146"/>
    </location>
</feature>
<comment type="similarity">
    <text evidence="2 5">Belongs to the RecX family.</text>
</comment>
<dbReference type="InterPro" id="IPR053925">
    <property type="entry name" value="RecX_HTH_3rd"/>
</dbReference>
<evidence type="ECO:0000256" key="5">
    <source>
        <dbReference type="HAMAP-Rule" id="MF_01114"/>
    </source>
</evidence>
<evidence type="ECO:0000259" key="6">
    <source>
        <dbReference type="Pfam" id="PF02631"/>
    </source>
</evidence>
<evidence type="ECO:0000259" key="7">
    <source>
        <dbReference type="Pfam" id="PF21981"/>
    </source>
</evidence>
<gene>
    <name evidence="5" type="primary">recX</name>
    <name evidence="9" type="ORF">HMPREF3293_01984</name>
</gene>
<evidence type="ECO:0000256" key="3">
    <source>
        <dbReference type="ARBA" id="ARBA00018111"/>
    </source>
</evidence>
<comment type="caution">
    <text evidence="9">The sequence shown here is derived from an EMBL/GenBank/DDBJ whole genome shotgun (WGS) entry which is preliminary data.</text>
</comment>
<proteinExistence type="inferred from homology"/>
<dbReference type="KEGG" id="cmiu:B1H56_05320"/>
<dbReference type="PANTHER" id="PTHR33602:SF1">
    <property type="entry name" value="REGULATORY PROTEIN RECX FAMILY PROTEIN"/>
    <property type="match status" value="1"/>
</dbReference>
<dbReference type="HAMAP" id="MF_01114">
    <property type="entry name" value="RecX"/>
    <property type="match status" value="1"/>
</dbReference>
<dbReference type="EMBL" id="LSZW01000063">
    <property type="protein sequence ID" value="KXK64746.1"/>
    <property type="molecule type" value="Genomic_DNA"/>
</dbReference>
<dbReference type="AlphaFoldDB" id="A0A136Q2K7"/>
<protein>
    <recommendedName>
        <fullName evidence="3 5">Regulatory protein RecX</fullName>
    </recommendedName>
</protein>
<evidence type="ECO:0000259" key="8">
    <source>
        <dbReference type="Pfam" id="PF21982"/>
    </source>
</evidence>
<comment type="function">
    <text evidence="5">Modulates RecA activity.</text>
</comment>
<dbReference type="OrthoDB" id="5421057at2"/>
<name>A0A136Q2K7_9FIRM</name>
<dbReference type="GO" id="GO:0005737">
    <property type="term" value="C:cytoplasm"/>
    <property type="evidence" value="ECO:0007669"/>
    <property type="project" value="UniProtKB-SubCell"/>
</dbReference>
<feature type="domain" description="RecX first three-helical" evidence="8">
    <location>
        <begin position="62"/>
        <end position="101"/>
    </location>
</feature>
<dbReference type="Proteomes" id="UP000070366">
    <property type="component" value="Unassembled WGS sequence"/>
</dbReference>
<accession>A0A136Q2K7</accession>
<dbReference type="InterPro" id="IPR036388">
    <property type="entry name" value="WH-like_DNA-bd_sf"/>
</dbReference>
<dbReference type="PATRIC" id="fig|626937.4.peg.1963"/>
<keyword evidence="4 5" id="KW-0963">Cytoplasm</keyword>
<reference evidence="9 10" key="1">
    <citation type="submission" date="2016-02" db="EMBL/GenBank/DDBJ databases">
        <authorList>
            <person name="Wen L."/>
            <person name="He K."/>
            <person name="Yang H."/>
        </authorList>
    </citation>
    <scope>NUCLEOTIDE SEQUENCE [LARGE SCALE GENOMIC DNA]</scope>
    <source>
        <strain evidence="9 10">DSM 22607</strain>
    </source>
</reference>